<dbReference type="Proteomes" id="UP001174997">
    <property type="component" value="Unassembled WGS sequence"/>
</dbReference>
<dbReference type="EMBL" id="JAULSY010000182">
    <property type="protein sequence ID" value="KAK0659479.1"/>
    <property type="molecule type" value="Genomic_DNA"/>
</dbReference>
<accession>A0AA40D410</accession>
<evidence type="ECO:0000313" key="1">
    <source>
        <dbReference type="EMBL" id="KAK0659479.1"/>
    </source>
</evidence>
<organism evidence="1 2">
    <name type="scientific">Cercophora samala</name>
    <dbReference type="NCBI Taxonomy" id="330535"/>
    <lineage>
        <taxon>Eukaryota</taxon>
        <taxon>Fungi</taxon>
        <taxon>Dikarya</taxon>
        <taxon>Ascomycota</taxon>
        <taxon>Pezizomycotina</taxon>
        <taxon>Sordariomycetes</taxon>
        <taxon>Sordariomycetidae</taxon>
        <taxon>Sordariales</taxon>
        <taxon>Lasiosphaeriaceae</taxon>
        <taxon>Cercophora</taxon>
    </lineage>
</organism>
<keyword evidence="2" id="KW-1185">Reference proteome</keyword>
<evidence type="ECO:0000313" key="2">
    <source>
        <dbReference type="Proteomes" id="UP001174997"/>
    </source>
</evidence>
<dbReference type="InterPro" id="IPR036770">
    <property type="entry name" value="Ankyrin_rpt-contain_sf"/>
</dbReference>
<comment type="caution">
    <text evidence="1">The sequence shown here is derived from an EMBL/GenBank/DDBJ whole genome shotgun (WGS) entry which is preliminary data.</text>
</comment>
<sequence>MPAPKCELIKLPWELIGMIIQELSMLDLIRLITVCGSHPVFVERLYELERKDAVRQDFHVPKDATEKHRKLWAFRNWEPLEIDQKLPALYWAIQNDVPSVVRVATREYLKDQDASFELLTGGYREKRRIYHLMSRPADLTDLNNWQDTLPYTSTCQVYDELHDLVASPSPLQLAVATGNLDIVRDITELYLKARTTNLELLSLGSEVRYNSLATVQLDPLGIAAHLGYHKISAFLLEKGVYGNENHDGPISTQIFPILFARKQVDPELMKSRAKILQQLIDSGLVKPKDPVFHSAEDPLMLDSLKITPLQQAVLDITHTELAKVLIRAGAPWAPWTETQAMPFQQGTKTRSLLPCCQTVVEADSPTHLSMSPLEIVLSHRKDDQLLENQWELFVTMMEEGGNESPCSGNCPSTTRLRFRWTLELVKNGMFYGKAPASLARQGMVKKMMNYLRCKGKLDGLDGDMEC</sequence>
<protein>
    <submittedName>
        <fullName evidence="1">Uncharacterized protein</fullName>
    </submittedName>
</protein>
<reference evidence="1" key="1">
    <citation type="submission" date="2023-06" db="EMBL/GenBank/DDBJ databases">
        <title>Genome-scale phylogeny and comparative genomics of the fungal order Sordariales.</title>
        <authorList>
            <consortium name="Lawrence Berkeley National Laboratory"/>
            <person name="Hensen N."/>
            <person name="Bonometti L."/>
            <person name="Westerberg I."/>
            <person name="Brannstrom I.O."/>
            <person name="Guillou S."/>
            <person name="Cros-Aarteil S."/>
            <person name="Calhoun S."/>
            <person name="Haridas S."/>
            <person name="Kuo A."/>
            <person name="Mondo S."/>
            <person name="Pangilinan J."/>
            <person name="Riley R."/>
            <person name="Labutti K."/>
            <person name="Andreopoulos B."/>
            <person name="Lipzen A."/>
            <person name="Chen C."/>
            <person name="Yanf M."/>
            <person name="Daum C."/>
            <person name="Ng V."/>
            <person name="Clum A."/>
            <person name="Steindorff A."/>
            <person name="Ohm R."/>
            <person name="Martin F."/>
            <person name="Silar P."/>
            <person name="Natvig D."/>
            <person name="Lalanne C."/>
            <person name="Gautier V."/>
            <person name="Ament-Velasquez S.L."/>
            <person name="Kruys A."/>
            <person name="Hutchinson M.I."/>
            <person name="Powell A.J."/>
            <person name="Barry K."/>
            <person name="Miller A.N."/>
            <person name="Grigoriev I.V."/>
            <person name="Debuchy R."/>
            <person name="Gladieux P."/>
            <person name="Thoren M.H."/>
            <person name="Johannesson H."/>
        </authorList>
    </citation>
    <scope>NUCLEOTIDE SEQUENCE</scope>
    <source>
        <strain evidence="1">CBS 307.81</strain>
    </source>
</reference>
<name>A0AA40D410_9PEZI</name>
<dbReference type="AlphaFoldDB" id="A0AA40D410"/>
<gene>
    <name evidence="1" type="ORF">QBC41DRAFT_307939</name>
</gene>
<dbReference type="SUPFAM" id="SSF48403">
    <property type="entry name" value="Ankyrin repeat"/>
    <property type="match status" value="1"/>
</dbReference>
<dbReference type="Gene3D" id="1.25.40.20">
    <property type="entry name" value="Ankyrin repeat-containing domain"/>
    <property type="match status" value="1"/>
</dbReference>
<proteinExistence type="predicted"/>